<feature type="transmembrane region" description="Helical" evidence="1">
    <location>
        <begin position="355"/>
        <end position="374"/>
    </location>
</feature>
<sequence length="603" mass="68103">MSGQDNNNAQPGTKLKSRTVYMIFVLLFFVVLSYAVILDGLPQAGNDPLGTTVVSQNIIDYHDIFMLHGKFASYFKRGKTYAYQVAKKDGHVYYYFPVGTPLLIMPLVYAENFLGVETYKNNNDAKIQKVAVMGITLFIMIITYFIARRFYSHLWSAGLSALTFFGTLVGPTVGTGLWSIDFEILFTSIIILMLLRVCAGEYRNNFIPGLSLGIIFFFGFLVRPTFAITILATFLFLYIENKKLLLVSAATSGILLAVFMAYCHIEIGSILPPYYLLSRLSTVNAFHAFYGLLFSPSRSIFVFTPALILLPFLYFKKNDSKRLLLINTLAIIMLTLFFINVFFPHWDAGFSYGPRILTGMSFIGALSLIIIIGGDNNKKLKYAMSMVFCSLLFVGCLIDVNGMYSPYTQQWNAYPNSDIYTNYVVWNTAYPQFLMNRSMLIDKCYSQSQHLGISDKQCFPIGEPNPGSRFFQKYSHHFYAQFNALLAASSCYIKHHKISAMTPLTAENSGCLSKKYGGFRSPSPNDNWTNEGGWLGAWPPGKSFSDHVAIGINGPYSIMKGIIKKYKRRSLIIYFKCPYLLDVNRISENKSGQLIMVFKRRGP</sequence>
<feature type="transmembrane region" description="Helical" evidence="1">
    <location>
        <begin position="244"/>
        <end position="262"/>
    </location>
</feature>
<feature type="transmembrane region" description="Helical" evidence="1">
    <location>
        <begin position="323"/>
        <end position="343"/>
    </location>
</feature>
<feature type="transmembrane region" description="Helical" evidence="1">
    <location>
        <begin position="92"/>
        <end position="110"/>
    </location>
</feature>
<reference evidence="2" key="1">
    <citation type="submission" date="2014-03" db="EMBL/GenBank/DDBJ databases">
        <authorList>
            <person name="Genoscope - CEA"/>
        </authorList>
    </citation>
    <scope>NUCLEOTIDE SEQUENCE [LARGE SCALE GENOMIC DNA]</scope>
    <source>
        <strain evidence="2">CF27</strain>
    </source>
</reference>
<feature type="transmembrane region" description="Helical" evidence="1">
    <location>
        <begin position="20"/>
        <end position="38"/>
    </location>
</feature>
<evidence type="ECO:0000313" key="3">
    <source>
        <dbReference type="EMBL" id="SMH66436.1"/>
    </source>
</evidence>
<feature type="transmembrane region" description="Helical" evidence="1">
    <location>
        <begin position="130"/>
        <end position="147"/>
    </location>
</feature>
<evidence type="ECO:0000313" key="4">
    <source>
        <dbReference type="Proteomes" id="UP000193925"/>
    </source>
</evidence>
<organism evidence="2">
    <name type="scientific">Acidithiobacillus ferrivorans</name>
    <dbReference type="NCBI Taxonomy" id="160808"/>
    <lineage>
        <taxon>Bacteria</taxon>
        <taxon>Pseudomonadati</taxon>
        <taxon>Pseudomonadota</taxon>
        <taxon>Acidithiobacillia</taxon>
        <taxon>Acidithiobacillales</taxon>
        <taxon>Acidithiobacillaceae</taxon>
        <taxon>Acidithiobacillus</taxon>
    </lineage>
</organism>
<feature type="transmembrane region" description="Helical" evidence="1">
    <location>
        <begin position="214"/>
        <end position="238"/>
    </location>
</feature>
<dbReference type="RefSeq" id="WP_035192005.1">
    <property type="nucleotide sequence ID" value="NZ_CCCS020000023.1"/>
</dbReference>
<reference evidence="3 4" key="3">
    <citation type="submission" date="2017-03" db="EMBL/GenBank/DDBJ databases">
        <authorList>
            <person name="Regsiter A."/>
            <person name="William W."/>
        </authorList>
    </citation>
    <scope>NUCLEOTIDE SEQUENCE [LARGE SCALE GENOMIC DNA]</scope>
    <source>
        <strain evidence="3">PRJEB5721</strain>
    </source>
</reference>
<evidence type="ECO:0000313" key="2">
    <source>
        <dbReference type="EMBL" id="CDQ09750.1"/>
    </source>
</evidence>
<dbReference type="AlphaFoldDB" id="A0A060UMP7"/>
<keyword evidence="1" id="KW-0472">Membrane</keyword>
<reference evidence="2" key="2">
    <citation type="submission" date="2014-07" db="EMBL/GenBank/DDBJ databases">
        <title>Initial genome analysis of the psychrotolerant acidophile Acidithiobacillus ferrivorans CF27: insights into iron and sulfur oxidation pathways and into biofilm formation.</title>
        <authorList>
            <person name="Talla E."/>
            <person name="Hedrich S."/>
            <person name="Mangenot S."/>
            <person name="Ji B."/>
            <person name="Johnson D.B."/>
            <person name="Barbe V."/>
            <person name="Bonnefoy V."/>
        </authorList>
    </citation>
    <scope>NUCLEOTIDE SEQUENCE [LARGE SCALE GENOMIC DNA]</scope>
    <source>
        <strain evidence="2">CF27</strain>
    </source>
</reference>
<feature type="transmembrane region" description="Helical" evidence="1">
    <location>
        <begin position="299"/>
        <end position="316"/>
    </location>
</feature>
<dbReference type="EMBL" id="LT841305">
    <property type="protein sequence ID" value="SMH66436.1"/>
    <property type="molecule type" value="Genomic_DNA"/>
</dbReference>
<evidence type="ECO:0000256" key="1">
    <source>
        <dbReference type="SAM" id="Phobius"/>
    </source>
</evidence>
<feature type="transmembrane region" description="Helical" evidence="1">
    <location>
        <begin position="154"/>
        <end position="178"/>
    </location>
</feature>
<protein>
    <recommendedName>
        <fullName evidence="5">Glycosyltransferase RgtA/B/C/D-like domain-containing protein</fullName>
    </recommendedName>
</protein>
<keyword evidence="1" id="KW-0812">Transmembrane</keyword>
<proteinExistence type="predicted"/>
<dbReference type="EMBL" id="CCCS020000023">
    <property type="protein sequence ID" value="CDQ09750.1"/>
    <property type="molecule type" value="Genomic_DNA"/>
</dbReference>
<dbReference type="Proteomes" id="UP000193925">
    <property type="component" value="Chromosome AFERRI"/>
</dbReference>
<name>A0A060UMP7_9PROT</name>
<keyword evidence="4" id="KW-1185">Reference proteome</keyword>
<keyword evidence="1" id="KW-1133">Transmembrane helix</keyword>
<feature type="transmembrane region" description="Helical" evidence="1">
    <location>
        <begin position="386"/>
        <end position="404"/>
    </location>
</feature>
<accession>A0A060UMP7</accession>
<gene>
    <name evidence="3" type="ORF">AFERRI_30168</name>
    <name evidence="2" type="ORF">AFERRI_30396</name>
</gene>
<feature type="transmembrane region" description="Helical" evidence="1">
    <location>
        <begin position="184"/>
        <end position="202"/>
    </location>
</feature>
<evidence type="ECO:0008006" key="5">
    <source>
        <dbReference type="Google" id="ProtNLM"/>
    </source>
</evidence>